<reference evidence="2" key="2">
    <citation type="submission" date="2018-05" db="EMBL/GenBank/DDBJ databases">
        <title>OpunRS2 (Oryza punctata Reference Sequence Version 2).</title>
        <authorList>
            <person name="Zhang J."/>
            <person name="Kudrna D."/>
            <person name="Lee S."/>
            <person name="Talag J."/>
            <person name="Welchert J."/>
            <person name="Wing R.A."/>
        </authorList>
    </citation>
    <scope>NUCLEOTIDE SEQUENCE [LARGE SCALE GENOMIC DNA]</scope>
</reference>
<feature type="compositionally biased region" description="Acidic residues" evidence="1">
    <location>
        <begin position="168"/>
        <end position="181"/>
    </location>
</feature>
<dbReference type="OMA" id="IACEEMR"/>
<keyword evidence="3" id="KW-1185">Reference proteome</keyword>
<evidence type="ECO:0000313" key="2">
    <source>
        <dbReference type="EnsemblPlants" id="OPUNC08G12410.1"/>
    </source>
</evidence>
<organism evidence="2">
    <name type="scientific">Oryza punctata</name>
    <name type="common">Red rice</name>
    <dbReference type="NCBI Taxonomy" id="4537"/>
    <lineage>
        <taxon>Eukaryota</taxon>
        <taxon>Viridiplantae</taxon>
        <taxon>Streptophyta</taxon>
        <taxon>Embryophyta</taxon>
        <taxon>Tracheophyta</taxon>
        <taxon>Spermatophyta</taxon>
        <taxon>Magnoliopsida</taxon>
        <taxon>Liliopsida</taxon>
        <taxon>Poales</taxon>
        <taxon>Poaceae</taxon>
        <taxon>BOP clade</taxon>
        <taxon>Oryzoideae</taxon>
        <taxon>Oryzeae</taxon>
        <taxon>Oryzinae</taxon>
        <taxon>Oryza</taxon>
    </lineage>
</organism>
<reference evidence="2" key="1">
    <citation type="submission" date="2015-04" db="UniProtKB">
        <authorList>
            <consortium name="EnsemblPlants"/>
        </authorList>
    </citation>
    <scope>IDENTIFICATION</scope>
</reference>
<proteinExistence type="predicted"/>
<dbReference type="EnsemblPlants" id="OPUNC08G12410.1">
    <property type="protein sequence ID" value="OPUNC08G12410.1"/>
    <property type="gene ID" value="OPUNC08G12410"/>
</dbReference>
<sequence length="207" mass="20806">MVGRGRFLDFFSQACSSNPPFTMDDEENGFPPTSVLSEGGAGAANSDGGLGFSTLVLNSQSTGFLDLDAYTEILQPDAGSGLPPASRSADAPYHPPRPRGGRQLRVPPANQGCRRLSRGVTIGGSGSAGRGGGSSGRGGGSSERGGGSGCGGAVAQGLSSGSSGMPVDVDDDDDDDADDDEGNPKEEQDTMRNGATLLESISEGGVY</sequence>
<dbReference type="AlphaFoldDB" id="A0A0E0LUM5"/>
<name>A0A0E0LUM5_ORYPU</name>
<dbReference type="HOGENOM" id="CLU_1328245_0_0_1"/>
<accession>A0A0E0LUM5</accession>
<protein>
    <submittedName>
        <fullName evidence="2">Uncharacterized protein</fullName>
    </submittedName>
</protein>
<dbReference type="Proteomes" id="UP000026962">
    <property type="component" value="Chromosome 8"/>
</dbReference>
<feature type="compositionally biased region" description="Gly residues" evidence="1">
    <location>
        <begin position="121"/>
        <end position="154"/>
    </location>
</feature>
<feature type="region of interest" description="Disordered" evidence="1">
    <location>
        <begin position="76"/>
        <end position="207"/>
    </location>
</feature>
<dbReference type="Gramene" id="OPUNC08G12410.1">
    <property type="protein sequence ID" value="OPUNC08G12410.1"/>
    <property type="gene ID" value="OPUNC08G12410"/>
</dbReference>
<evidence type="ECO:0000256" key="1">
    <source>
        <dbReference type="SAM" id="MobiDB-lite"/>
    </source>
</evidence>
<evidence type="ECO:0000313" key="3">
    <source>
        <dbReference type="Proteomes" id="UP000026962"/>
    </source>
</evidence>